<dbReference type="EMBL" id="LAZR01000107">
    <property type="protein sequence ID" value="KKN90858.1"/>
    <property type="molecule type" value="Genomic_DNA"/>
</dbReference>
<comment type="caution">
    <text evidence="1">The sequence shown here is derived from an EMBL/GenBank/DDBJ whole genome shotgun (WGS) entry which is preliminary data.</text>
</comment>
<name>A0A0F9XG50_9ZZZZ</name>
<gene>
    <name evidence="1" type="ORF">LCGC14_0224420</name>
</gene>
<protein>
    <submittedName>
        <fullName evidence="1">Uncharacterized protein</fullName>
    </submittedName>
</protein>
<proteinExistence type="predicted"/>
<dbReference type="AlphaFoldDB" id="A0A0F9XG50"/>
<reference evidence="1" key="1">
    <citation type="journal article" date="2015" name="Nature">
        <title>Complex archaea that bridge the gap between prokaryotes and eukaryotes.</title>
        <authorList>
            <person name="Spang A."/>
            <person name="Saw J.H."/>
            <person name="Jorgensen S.L."/>
            <person name="Zaremba-Niedzwiedzka K."/>
            <person name="Martijn J."/>
            <person name="Lind A.E."/>
            <person name="van Eijk R."/>
            <person name="Schleper C."/>
            <person name="Guy L."/>
            <person name="Ettema T.J."/>
        </authorList>
    </citation>
    <scope>NUCLEOTIDE SEQUENCE</scope>
</reference>
<evidence type="ECO:0000313" key="1">
    <source>
        <dbReference type="EMBL" id="KKN90858.1"/>
    </source>
</evidence>
<organism evidence="1">
    <name type="scientific">marine sediment metagenome</name>
    <dbReference type="NCBI Taxonomy" id="412755"/>
    <lineage>
        <taxon>unclassified sequences</taxon>
        <taxon>metagenomes</taxon>
        <taxon>ecological metagenomes</taxon>
    </lineage>
</organism>
<accession>A0A0F9XG50</accession>
<sequence length="85" mass="10107">MEKEDMLSSERTFNERVKYAAANINTLTNIEIKHLYEEIIMGKMKKRILKMAGNIMRKELREGKKEKKQHLKDEIAKLKEKLSNE</sequence>